<sequence length="382" mass="41630">MRSPYARRVSALCEAMAAAKIDAAILTHPDAIAYFAGYWNYLGMEFGRPTILVVEPGSTLTIITPLMEAEMCASMSWIEDIRPWTDGGEEWRRPLKDLLTNADRARIGVEERFIPNVVSAELRNFLAQSQFKDIGPVVGALRQIKSPQEIATMRQAGEVAVAMMEGARQAIGPGVPEYEIALTAMAAGTRKAADLLQETGDRFVSPLIHDLQILQSGRDTCMVHRRASTRRLESGDPVYLCFCGMVRFRNYKLGFDRQFFVGQASDEQLYVQEAAVKAQKAALGAIRPGATCDAVNQAAEEAYAQAGFKPGYRTGRAVGLSLLEAPELKRGESALIEAGMTFAVDGGITLPGKGGGRIGDSIVVTQEGYDWLTPYPRDNSIV</sequence>
<dbReference type="InterPro" id="IPR000587">
    <property type="entry name" value="Creatinase_N"/>
</dbReference>
<evidence type="ECO:0000259" key="2">
    <source>
        <dbReference type="Pfam" id="PF01321"/>
    </source>
</evidence>
<dbReference type="PANTHER" id="PTHR46112">
    <property type="entry name" value="AMINOPEPTIDASE"/>
    <property type="match status" value="1"/>
</dbReference>
<dbReference type="Gene3D" id="3.90.230.10">
    <property type="entry name" value="Creatinase/methionine aminopeptidase superfamily"/>
    <property type="match status" value="1"/>
</dbReference>
<name>A0ABV6ZPA8_9HYPH</name>
<dbReference type="InterPro" id="IPR036005">
    <property type="entry name" value="Creatinase/aminopeptidase-like"/>
</dbReference>
<protein>
    <submittedName>
        <fullName evidence="3">M24 family metallopeptidase</fullName>
    </submittedName>
</protein>
<dbReference type="SUPFAM" id="SSF53092">
    <property type="entry name" value="Creatinase/prolidase N-terminal domain"/>
    <property type="match status" value="1"/>
</dbReference>
<reference evidence="3 4" key="1">
    <citation type="submission" date="2024-09" db="EMBL/GenBank/DDBJ databases">
        <title>Description of Labrys sedimenti sp. nov., isolated from a diclofenac-degrading enrichment culture, and genome-based reclassification of Labrys portucalensis as a later heterotypic synonym of Labrys neptuniae.</title>
        <authorList>
            <person name="Tancsics A."/>
            <person name="Csepanyi A."/>
        </authorList>
    </citation>
    <scope>NUCLEOTIDE SEQUENCE [LARGE SCALE GENOMIC DNA]</scope>
    <source>
        <strain evidence="3 4">LMG 23412</strain>
    </source>
</reference>
<evidence type="ECO:0000313" key="4">
    <source>
        <dbReference type="Proteomes" id="UP001595190"/>
    </source>
</evidence>
<dbReference type="SUPFAM" id="SSF55920">
    <property type="entry name" value="Creatinase/aminopeptidase"/>
    <property type="match status" value="1"/>
</dbReference>
<feature type="domain" description="Creatinase N-terminal" evidence="2">
    <location>
        <begin position="8"/>
        <end position="144"/>
    </location>
</feature>
<dbReference type="InterPro" id="IPR050659">
    <property type="entry name" value="Peptidase_M24B"/>
</dbReference>
<dbReference type="PANTHER" id="PTHR46112:SF2">
    <property type="entry name" value="XAA-PRO AMINOPEPTIDASE P-RELATED"/>
    <property type="match status" value="1"/>
</dbReference>
<dbReference type="RefSeq" id="WP_394314815.1">
    <property type="nucleotide sequence ID" value="NZ_JBHGPK010000026.1"/>
</dbReference>
<dbReference type="Pfam" id="PF00557">
    <property type="entry name" value="Peptidase_M24"/>
    <property type="match status" value="1"/>
</dbReference>
<dbReference type="Proteomes" id="UP001595190">
    <property type="component" value="Unassembled WGS sequence"/>
</dbReference>
<comment type="caution">
    <text evidence="3">The sequence shown here is derived from an EMBL/GenBank/DDBJ whole genome shotgun (WGS) entry which is preliminary data.</text>
</comment>
<dbReference type="CDD" id="cd01066">
    <property type="entry name" value="APP_MetAP"/>
    <property type="match status" value="1"/>
</dbReference>
<dbReference type="Pfam" id="PF01321">
    <property type="entry name" value="Creatinase_N"/>
    <property type="match status" value="1"/>
</dbReference>
<gene>
    <name evidence="3" type="ORF">ACETRX_30685</name>
</gene>
<accession>A0ABV6ZPA8</accession>
<dbReference type="InterPro" id="IPR000994">
    <property type="entry name" value="Pept_M24"/>
</dbReference>
<dbReference type="InterPro" id="IPR029149">
    <property type="entry name" value="Creatin/AminoP/Spt16_N"/>
</dbReference>
<proteinExistence type="predicted"/>
<evidence type="ECO:0000259" key="1">
    <source>
        <dbReference type="Pfam" id="PF00557"/>
    </source>
</evidence>
<organism evidence="3 4">
    <name type="scientific">Labrys neptuniae</name>
    <dbReference type="NCBI Taxonomy" id="376174"/>
    <lineage>
        <taxon>Bacteria</taxon>
        <taxon>Pseudomonadati</taxon>
        <taxon>Pseudomonadota</taxon>
        <taxon>Alphaproteobacteria</taxon>
        <taxon>Hyphomicrobiales</taxon>
        <taxon>Xanthobacteraceae</taxon>
        <taxon>Labrys</taxon>
    </lineage>
</organism>
<feature type="domain" description="Peptidase M24" evidence="1">
    <location>
        <begin position="152"/>
        <end position="366"/>
    </location>
</feature>
<dbReference type="Gene3D" id="3.40.350.10">
    <property type="entry name" value="Creatinase/prolidase N-terminal domain"/>
    <property type="match status" value="1"/>
</dbReference>
<dbReference type="EMBL" id="JBHGPK010000026">
    <property type="protein sequence ID" value="MFC2254033.1"/>
    <property type="molecule type" value="Genomic_DNA"/>
</dbReference>
<evidence type="ECO:0000313" key="3">
    <source>
        <dbReference type="EMBL" id="MFC2254033.1"/>
    </source>
</evidence>